<proteinExistence type="predicted"/>
<dbReference type="Proteomes" id="UP001159042">
    <property type="component" value="Unassembled WGS sequence"/>
</dbReference>
<dbReference type="GO" id="GO:0030154">
    <property type="term" value="P:cell differentiation"/>
    <property type="evidence" value="ECO:0007669"/>
    <property type="project" value="UniProtKB-KW"/>
</dbReference>
<keyword evidence="4" id="KW-0597">Phosphoprotein</keyword>
<dbReference type="InterPro" id="IPR009685">
    <property type="entry name" value="MEA1"/>
</dbReference>
<name>A0AAV8VHN3_9CUCU</name>
<dbReference type="AlphaFoldDB" id="A0AAV8VHN3"/>
<evidence type="ECO:0000313" key="9">
    <source>
        <dbReference type="Proteomes" id="UP001159042"/>
    </source>
</evidence>
<evidence type="ECO:0000256" key="3">
    <source>
        <dbReference type="ARBA" id="ARBA00022473"/>
    </source>
</evidence>
<keyword evidence="3" id="KW-0217">Developmental protein</keyword>
<evidence type="ECO:0000256" key="4">
    <source>
        <dbReference type="ARBA" id="ARBA00022553"/>
    </source>
</evidence>
<organism evidence="8 9">
    <name type="scientific">Exocentrus adspersus</name>
    <dbReference type="NCBI Taxonomy" id="1586481"/>
    <lineage>
        <taxon>Eukaryota</taxon>
        <taxon>Metazoa</taxon>
        <taxon>Ecdysozoa</taxon>
        <taxon>Arthropoda</taxon>
        <taxon>Hexapoda</taxon>
        <taxon>Insecta</taxon>
        <taxon>Pterygota</taxon>
        <taxon>Neoptera</taxon>
        <taxon>Endopterygota</taxon>
        <taxon>Coleoptera</taxon>
        <taxon>Polyphaga</taxon>
        <taxon>Cucujiformia</taxon>
        <taxon>Chrysomeloidea</taxon>
        <taxon>Cerambycidae</taxon>
        <taxon>Lamiinae</taxon>
        <taxon>Acanthocinini</taxon>
        <taxon>Exocentrus</taxon>
    </lineage>
</organism>
<evidence type="ECO:0000256" key="6">
    <source>
        <dbReference type="ARBA" id="ARBA00022871"/>
    </source>
</evidence>
<dbReference type="PANTHER" id="PTHR17005">
    <property type="entry name" value="MALE-ENHANCED ANTIGEN-1"/>
    <property type="match status" value="1"/>
</dbReference>
<evidence type="ECO:0000256" key="1">
    <source>
        <dbReference type="ARBA" id="ARBA00002540"/>
    </source>
</evidence>
<dbReference type="Pfam" id="PF06910">
    <property type="entry name" value="MEA1"/>
    <property type="match status" value="1"/>
</dbReference>
<evidence type="ECO:0000256" key="2">
    <source>
        <dbReference type="ARBA" id="ARBA00022245"/>
    </source>
</evidence>
<sequence>MVNPNTVISLIGVTAMGTSDTGLPDPDNPNNEVRATNDIILVTDDEEESDDQDTPVTDEYRLLSTDDNAEMEHFSTSDDDDHDEDHDAILQENSASSTNSTIPPITSVEEELVKEVWSAPLPKTVDIEMDSRKVDEVKQVMMNITLPSSSIPDWATNIPEEEWKNQLLKRLQNIQEREK</sequence>
<dbReference type="EMBL" id="JANEYG010000093">
    <property type="protein sequence ID" value="KAJ8913490.1"/>
    <property type="molecule type" value="Genomic_DNA"/>
</dbReference>
<keyword evidence="6" id="KW-0744">Spermatogenesis</keyword>
<keyword evidence="9" id="KW-1185">Reference proteome</keyword>
<feature type="compositionally biased region" description="Low complexity" evidence="7">
    <location>
        <begin position="93"/>
        <end position="102"/>
    </location>
</feature>
<reference evidence="8 9" key="1">
    <citation type="journal article" date="2023" name="Insect Mol. Biol.">
        <title>Genome sequencing provides insights into the evolution of gene families encoding plant cell wall-degrading enzymes in longhorned beetles.</title>
        <authorList>
            <person name="Shin N.R."/>
            <person name="Okamura Y."/>
            <person name="Kirsch R."/>
            <person name="Pauchet Y."/>
        </authorList>
    </citation>
    <scope>NUCLEOTIDE SEQUENCE [LARGE SCALE GENOMIC DNA]</scope>
    <source>
        <strain evidence="8">EAD_L_NR</strain>
    </source>
</reference>
<comment type="caution">
    <text evidence="8">The sequence shown here is derived from an EMBL/GenBank/DDBJ whole genome shotgun (WGS) entry which is preliminary data.</text>
</comment>
<evidence type="ECO:0000313" key="8">
    <source>
        <dbReference type="EMBL" id="KAJ8913490.1"/>
    </source>
</evidence>
<keyword evidence="5" id="KW-0221">Differentiation</keyword>
<feature type="region of interest" description="Disordered" evidence="7">
    <location>
        <begin position="41"/>
        <end position="102"/>
    </location>
</feature>
<feature type="compositionally biased region" description="Acidic residues" evidence="7">
    <location>
        <begin position="77"/>
        <end position="86"/>
    </location>
</feature>
<feature type="compositionally biased region" description="Acidic residues" evidence="7">
    <location>
        <begin position="43"/>
        <end position="53"/>
    </location>
</feature>
<protein>
    <recommendedName>
        <fullName evidence="2">Male-enhanced antigen 1</fullName>
    </recommendedName>
</protein>
<evidence type="ECO:0000256" key="7">
    <source>
        <dbReference type="SAM" id="MobiDB-lite"/>
    </source>
</evidence>
<evidence type="ECO:0000256" key="5">
    <source>
        <dbReference type="ARBA" id="ARBA00022782"/>
    </source>
</evidence>
<dbReference type="GO" id="GO:0007283">
    <property type="term" value="P:spermatogenesis"/>
    <property type="evidence" value="ECO:0007669"/>
    <property type="project" value="UniProtKB-KW"/>
</dbReference>
<gene>
    <name evidence="8" type="ORF">NQ315_013870</name>
</gene>
<comment type="function">
    <text evidence="1">May play an important role in spermatogenesis and/or testis development.</text>
</comment>
<accession>A0AAV8VHN3</accession>